<evidence type="ECO:0000256" key="5">
    <source>
        <dbReference type="ARBA" id="ARBA00022801"/>
    </source>
</evidence>
<evidence type="ECO:0000256" key="1">
    <source>
        <dbReference type="ARBA" id="ARBA00001946"/>
    </source>
</evidence>
<evidence type="ECO:0000313" key="10">
    <source>
        <dbReference type="Proteomes" id="UP000228909"/>
    </source>
</evidence>
<dbReference type="CDD" id="cd18738">
    <property type="entry name" value="PIN_VapC4-5_FitB-like"/>
    <property type="match status" value="1"/>
</dbReference>
<evidence type="ECO:0000256" key="6">
    <source>
        <dbReference type="ARBA" id="ARBA00022842"/>
    </source>
</evidence>
<dbReference type="GO" id="GO:0046872">
    <property type="term" value="F:metal ion binding"/>
    <property type="evidence" value="ECO:0007669"/>
    <property type="project" value="UniProtKB-KW"/>
</dbReference>
<name>A0A2H0TJH0_9BACT</name>
<dbReference type="PANTHER" id="PTHR33653:SF1">
    <property type="entry name" value="RIBONUCLEASE VAPC2"/>
    <property type="match status" value="1"/>
</dbReference>
<dbReference type="InterPro" id="IPR029060">
    <property type="entry name" value="PIN-like_dom_sf"/>
</dbReference>
<organism evidence="9 10">
    <name type="scientific">Candidatus Nealsonbacteria bacterium CG10_big_fil_rev_8_21_14_0_10_37_25</name>
    <dbReference type="NCBI Taxonomy" id="1974711"/>
    <lineage>
        <taxon>Bacteria</taxon>
        <taxon>Candidatus Nealsoniibacteriota</taxon>
    </lineage>
</organism>
<comment type="cofactor">
    <cofactor evidence="1">
        <name>Mg(2+)</name>
        <dbReference type="ChEBI" id="CHEBI:18420"/>
    </cofactor>
</comment>
<evidence type="ECO:0000313" key="9">
    <source>
        <dbReference type="EMBL" id="PIR71709.1"/>
    </source>
</evidence>
<evidence type="ECO:0000256" key="7">
    <source>
        <dbReference type="ARBA" id="ARBA00038093"/>
    </source>
</evidence>
<dbReference type="Pfam" id="PF01850">
    <property type="entry name" value="PIN"/>
    <property type="match status" value="1"/>
</dbReference>
<accession>A0A2H0TJH0</accession>
<comment type="caution">
    <text evidence="9">The sequence shown here is derived from an EMBL/GenBank/DDBJ whole genome shotgun (WGS) entry which is preliminary data.</text>
</comment>
<dbReference type="PANTHER" id="PTHR33653">
    <property type="entry name" value="RIBONUCLEASE VAPC2"/>
    <property type="match status" value="1"/>
</dbReference>
<keyword evidence="2" id="KW-1277">Toxin-antitoxin system</keyword>
<keyword evidence="3" id="KW-0540">Nuclease</keyword>
<keyword evidence="5" id="KW-0378">Hydrolase</keyword>
<dbReference type="EMBL" id="PFCK01000029">
    <property type="protein sequence ID" value="PIR71709.1"/>
    <property type="molecule type" value="Genomic_DNA"/>
</dbReference>
<dbReference type="InterPro" id="IPR050556">
    <property type="entry name" value="Type_II_TA_system_RNase"/>
</dbReference>
<dbReference type="GO" id="GO:0016787">
    <property type="term" value="F:hydrolase activity"/>
    <property type="evidence" value="ECO:0007669"/>
    <property type="project" value="UniProtKB-KW"/>
</dbReference>
<evidence type="ECO:0000256" key="2">
    <source>
        <dbReference type="ARBA" id="ARBA00022649"/>
    </source>
</evidence>
<dbReference type="SUPFAM" id="SSF88723">
    <property type="entry name" value="PIN domain-like"/>
    <property type="match status" value="1"/>
</dbReference>
<dbReference type="GO" id="GO:0004518">
    <property type="term" value="F:nuclease activity"/>
    <property type="evidence" value="ECO:0007669"/>
    <property type="project" value="UniProtKB-KW"/>
</dbReference>
<dbReference type="InterPro" id="IPR002716">
    <property type="entry name" value="PIN_dom"/>
</dbReference>
<keyword evidence="6" id="KW-0460">Magnesium</keyword>
<feature type="domain" description="PIN" evidence="8">
    <location>
        <begin position="3"/>
        <end position="113"/>
    </location>
</feature>
<evidence type="ECO:0000256" key="4">
    <source>
        <dbReference type="ARBA" id="ARBA00022723"/>
    </source>
</evidence>
<proteinExistence type="inferred from homology"/>
<sequence length="123" mass="13761">MYTLDTNAIIYYLKGDKNAVPILESIFREDTPIFISAITELELFSFSTLSSKEIQQIEQILQTLAIIPIDSRIARIAGALRRKYHLKTADSAVAATALFTGSTLTTRNIIDFQKISNLPLLKI</sequence>
<evidence type="ECO:0000259" key="8">
    <source>
        <dbReference type="Pfam" id="PF01850"/>
    </source>
</evidence>
<reference evidence="10" key="1">
    <citation type="submission" date="2017-09" db="EMBL/GenBank/DDBJ databases">
        <title>Depth-based differentiation of microbial function through sediment-hosted aquifers and enrichment of novel symbionts in the deep terrestrial subsurface.</title>
        <authorList>
            <person name="Probst A.J."/>
            <person name="Ladd B."/>
            <person name="Jarett J.K."/>
            <person name="Geller-Mcgrath D.E."/>
            <person name="Sieber C.M.K."/>
            <person name="Emerson J.B."/>
            <person name="Anantharaman K."/>
            <person name="Thomas B.C."/>
            <person name="Malmstrom R."/>
            <person name="Stieglmeier M."/>
            <person name="Klingl A."/>
            <person name="Woyke T."/>
            <person name="Ryan C.M."/>
            <person name="Banfield J.F."/>
        </authorList>
    </citation>
    <scope>NUCLEOTIDE SEQUENCE [LARGE SCALE GENOMIC DNA]</scope>
</reference>
<keyword evidence="4" id="KW-0479">Metal-binding</keyword>
<comment type="similarity">
    <text evidence="7">Belongs to the PINc/VapC protein family.</text>
</comment>
<dbReference type="Gene3D" id="3.40.50.1010">
    <property type="entry name" value="5'-nuclease"/>
    <property type="match status" value="1"/>
</dbReference>
<dbReference type="AlphaFoldDB" id="A0A2H0TJH0"/>
<protein>
    <submittedName>
        <fullName evidence="9">PIN domain nuclease</fullName>
    </submittedName>
</protein>
<dbReference type="Proteomes" id="UP000228909">
    <property type="component" value="Unassembled WGS sequence"/>
</dbReference>
<gene>
    <name evidence="9" type="ORF">COU43_01075</name>
</gene>
<evidence type="ECO:0000256" key="3">
    <source>
        <dbReference type="ARBA" id="ARBA00022722"/>
    </source>
</evidence>